<name>A0A7J7GH16_CAMSI</name>
<reference evidence="1 2" key="2">
    <citation type="submission" date="2020-07" db="EMBL/GenBank/DDBJ databases">
        <title>Genome assembly of wild tea tree DASZ reveals pedigree and selection history of tea varieties.</title>
        <authorList>
            <person name="Zhang W."/>
        </authorList>
    </citation>
    <scope>NUCLEOTIDE SEQUENCE [LARGE SCALE GENOMIC DNA]</scope>
    <source>
        <strain evidence="2">cv. G240</strain>
        <tissue evidence="1">Leaf</tissue>
    </source>
</reference>
<accession>A0A7J7GH16</accession>
<organism evidence="1 2">
    <name type="scientific">Camellia sinensis</name>
    <name type="common">Tea plant</name>
    <name type="synonym">Thea sinensis</name>
    <dbReference type="NCBI Taxonomy" id="4442"/>
    <lineage>
        <taxon>Eukaryota</taxon>
        <taxon>Viridiplantae</taxon>
        <taxon>Streptophyta</taxon>
        <taxon>Embryophyta</taxon>
        <taxon>Tracheophyta</taxon>
        <taxon>Spermatophyta</taxon>
        <taxon>Magnoliopsida</taxon>
        <taxon>eudicotyledons</taxon>
        <taxon>Gunneridae</taxon>
        <taxon>Pentapetalae</taxon>
        <taxon>asterids</taxon>
        <taxon>Ericales</taxon>
        <taxon>Theaceae</taxon>
        <taxon>Camellia</taxon>
    </lineage>
</organism>
<dbReference type="Proteomes" id="UP000593564">
    <property type="component" value="Unassembled WGS sequence"/>
</dbReference>
<evidence type="ECO:0000313" key="1">
    <source>
        <dbReference type="EMBL" id="KAF5940060.1"/>
    </source>
</evidence>
<evidence type="ECO:0000313" key="2">
    <source>
        <dbReference type="Proteomes" id="UP000593564"/>
    </source>
</evidence>
<proteinExistence type="predicted"/>
<keyword evidence="2" id="KW-1185">Reference proteome</keyword>
<dbReference type="EMBL" id="JACBKZ010000010">
    <property type="protein sequence ID" value="KAF5940060.1"/>
    <property type="molecule type" value="Genomic_DNA"/>
</dbReference>
<comment type="caution">
    <text evidence="1">The sequence shown here is derived from an EMBL/GenBank/DDBJ whole genome shotgun (WGS) entry which is preliminary data.</text>
</comment>
<protein>
    <submittedName>
        <fullName evidence="1">Uncharacterized protein</fullName>
    </submittedName>
</protein>
<gene>
    <name evidence="1" type="ORF">HYC85_021227</name>
</gene>
<dbReference type="AlphaFoldDB" id="A0A7J7GH16"/>
<reference evidence="2" key="1">
    <citation type="journal article" date="2020" name="Nat. Commun.">
        <title>Genome assembly of wild tea tree DASZ reveals pedigree and selection history of tea varieties.</title>
        <authorList>
            <person name="Zhang W."/>
            <person name="Zhang Y."/>
            <person name="Qiu H."/>
            <person name="Guo Y."/>
            <person name="Wan H."/>
            <person name="Zhang X."/>
            <person name="Scossa F."/>
            <person name="Alseekh S."/>
            <person name="Zhang Q."/>
            <person name="Wang P."/>
            <person name="Xu L."/>
            <person name="Schmidt M.H."/>
            <person name="Jia X."/>
            <person name="Li D."/>
            <person name="Zhu A."/>
            <person name="Guo F."/>
            <person name="Chen W."/>
            <person name="Ni D."/>
            <person name="Usadel B."/>
            <person name="Fernie A.R."/>
            <person name="Wen W."/>
        </authorList>
    </citation>
    <scope>NUCLEOTIDE SEQUENCE [LARGE SCALE GENOMIC DNA]</scope>
    <source>
        <strain evidence="2">cv. G240</strain>
    </source>
</reference>
<sequence length="61" mass="6803">MWSDICLKLWVFMGFLQLQRKTNQAKLEDQEEQCPLQSSNLYRKTDLAAAAATAAAVVVGT</sequence>